<dbReference type="VEuPathDB" id="VectorBase:HLOH_055440"/>
<organism evidence="1 2">
    <name type="scientific">Haemaphysalis longicornis</name>
    <name type="common">Bush tick</name>
    <dbReference type="NCBI Taxonomy" id="44386"/>
    <lineage>
        <taxon>Eukaryota</taxon>
        <taxon>Metazoa</taxon>
        <taxon>Ecdysozoa</taxon>
        <taxon>Arthropoda</taxon>
        <taxon>Chelicerata</taxon>
        <taxon>Arachnida</taxon>
        <taxon>Acari</taxon>
        <taxon>Parasitiformes</taxon>
        <taxon>Ixodida</taxon>
        <taxon>Ixodoidea</taxon>
        <taxon>Ixodidae</taxon>
        <taxon>Haemaphysalinae</taxon>
        <taxon>Haemaphysalis</taxon>
    </lineage>
</organism>
<accession>A0A9J6GD64</accession>
<evidence type="ECO:0000313" key="1">
    <source>
        <dbReference type="EMBL" id="KAH9376398.1"/>
    </source>
</evidence>
<reference evidence="1 2" key="1">
    <citation type="journal article" date="2020" name="Cell">
        <title>Large-Scale Comparative Analyses of Tick Genomes Elucidate Their Genetic Diversity and Vector Capacities.</title>
        <authorList>
            <consortium name="Tick Genome and Microbiome Consortium (TIGMIC)"/>
            <person name="Jia N."/>
            <person name="Wang J."/>
            <person name="Shi W."/>
            <person name="Du L."/>
            <person name="Sun Y."/>
            <person name="Zhan W."/>
            <person name="Jiang J.F."/>
            <person name="Wang Q."/>
            <person name="Zhang B."/>
            <person name="Ji P."/>
            <person name="Bell-Sakyi L."/>
            <person name="Cui X.M."/>
            <person name="Yuan T.T."/>
            <person name="Jiang B.G."/>
            <person name="Yang W.F."/>
            <person name="Lam T.T."/>
            <person name="Chang Q.C."/>
            <person name="Ding S.J."/>
            <person name="Wang X.J."/>
            <person name="Zhu J.G."/>
            <person name="Ruan X.D."/>
            <person name="Zhao L."/>
            <person name="Wei J.T."/>
            <person name="Ye R.Z."/>
            <person name="Que T.C."/>
            <person name="Du C.H."/>
            <person name="Zhou Y.H."/>
            <person name="Cheng J.X."/>
            <person name="Dai P.F."/>
            <person name="Guo W.B."/>
            <person name="Han X.H."/>
            <person name="Huang E.J."/>
            <person name="Li L.F."/>
            <person name="Wei W."/>
            <person name="Gao Y.C."/>
            <person name="Liu J.Z."/>
            <person name="Shao H.Z."/>
            <person name="Wang X."/>
            <person name="Wang C.C."/>
            <person name="Yang T.C."/>
            <person name="Huo Q.B."/>
            <person name="Li W."/>
            <person name="Chen H.Y."/>
            <person name="Chen S.E."/>
            <person name="Zhou L.G."/>
            <person name="Ni X.B."/>
            <person name="Tian J.H."/>
            <person name="Sheng Y."/>
            <person name="Liu T."/>
            <person name="Pan Y.S."/>
            <person name="Xia L.Y."/>
            <person name="Li J."/>
            <person name="Zhao F."/>
            <person name="Cao W.C."/>
        </authorList>
    </citation>
    <scope>NUCLEOTIDE SEQUENCE [LARGE SCALE GENOMIC DNA]</scope>
    <source>
        <strain evidence="1">HaeL-2018</strain>
    </source>
</reference>
<keyword evidence="2" id="KW-1185">Reference proteome</keyword>
<comment type="caution">
    <text evidence="1">The sequence shown here is derived from an EMBL/GenBank/DDBJ whole genome shotgun (WGS) entry which is preliminary data.</text>
</comment>
<sequence>MPMLRTVEWPSKVLSASSLLSTKPTYLTKYVTTIEYSCAWLSLLPLMATENTPVFKALTVLSCSWRAISPAIGALCPRTCVALRNVRLRKHFAQQRSDVLRCTQRDVVLQQEICEQAFCTYDVAVAVFSTEKLLETMVLLFALKVAGVLIRCNVRSDVNITIAHSAEGIMLPFARRQNAPQL</sequence>
<evidence type="ECO:0000313" key="2">
    <source>
        <dbReference type="Proteomes" id="UP000821853"/>
    </source>
</evidence>
<dbReference type="AlphaFoldDB" id="A0A9J6GD64"/>
<dbReference type="EMBL" id="JABSTR010000008">
    <property type="protein sequence ID" value="KAH9376398.1"/>
    <property type="molecule type" value="Genomic_DNA"/>
</dbReference>
<proteinExistence type="predicted"/>
<gene>
    <name evidence="1" type="ORF">HPB48_001327</name>
</gene>
<protein>
    <submittedName>
        <fullName evidence="1">Uncharacterized protein</fullName>
    </submittedName>
</protein>
<dbReference type="Proteomes" id="UP000821853">
    <property type="component" value="Unassembled WGS sequence"/>
</dbReference>
<name>A0A9J6GD64_HAELO</name>